<comment type="similarity">
    <text evidence="1">Belongs to the arrestin family.</text>
</comment>
<keyword evidence="2" id="KW-0716">Sensory transduction</keyword>
<evidence type="ECO:0000256" key="2">
    <source>
        <dbReference type="ARBA" id="ARBA00022606"/>
    </source>
</evidence>
<protein>
    <recommendedName>
        <fullName evidence="3">Arrestin C-terminal-like domain-containing protein</fullName>
    </recommendedName>
</protein>
<accession>B4N8B2</accession>
<dbReference type="SMART" id="SM01017">
    <property type="entry name" value="Arrestin_C"/>
    <property type="match status" value="1"/>
</dbReference>
<dbReference type="GO" id="GO:0015031">
    <property type="term" value="P:protein transport"/>
    <property type="evidence" value="ECO:0007669"/>
    <property type="project" value="TreeGrafter"/>
</dbReference>
<dbReference type="PANTHER" id="PTHR11188:SF167">
    <property type="entry name" value="ARRESTIN C-TERMINAL-LIKE DOMAIN-CONTAINING PROTEIN-RELATED"/>
    <property type="match status" value="1"/>
</dbReference>
<dbReference type="PhylomeDB" id="B4N8B2"/>
<dbReference type="SUPFAM" id="SSF81296">
    <property type="entry name" value="E set domains"/>
    <property type="match status" value="2"/>
</dbReference>
<evidence type="ECO:0000313" key="4">
    <source>
        <dbReference type="EMBL" id="EDW81363.1"/>
    </source>
</evidence>
<dbReference type="InterPro" id="IPR014752">
    <property type="entry name" value="Arrestin-like_C"/>
</dbReference>
<reference evidence="4 5" key="1">
    <citation type="journal article" date="2007" name="Nature">
        <title>Evolution of genes and genomes on the Drosophila phylogeny.</title>
        <authorList>
            <consortium name="Drosophila 12 Genomes Consortium"/>
            <person name="Clark A.G."/>
            <person name="Eisen M.B."/>
            <person name="Smith D.R."/>
            <person name="Bergman C.M."/>
            <person name="Oliver B."/>
            <person name="Markow T.A."/>
            <person name="Kaufman T.C."/>
            <person name="Kellis M."/>
            <person name="Gelbart W."/>
            <person name="Iyer V.N."/>
            <person name="Pollard D.A."/>
            <person name="Sackton T.B."/>
            <person name="Larracuente A.M."/>
            <person name="Singh N.D."/>
            <person name="Abad J.P."/>
            <person name="Abt D.N."/>
            <person name="Adryan B."/>
            <person name="Aguade M."/>
            <person name="Akashi H."/>
            <person name="Anderson W.W."/>
            <person name="Aquadro C.F."/>
            <person name="Ardell D.H."/>
            <person name="Arguello R."/>
            <person name="Artieri C.G."/>
            <person name="Barbash D.A."/>
            <person name="Barker D."/>
            <person name="Barsanti P."/>
            <person name="Batterham P."/>
            <person name="Batzoglou S."/>
            <person name="Begun D."/>
            <person name="Bhutkar A."/>
            <person name="Blanco E."/>
            <person name="Bosak S.A."/>
            <person name="Bradley R.K."/>
            <person name="Brand A.D."/>
            <person name="Brent M.R."/>
            <person name="Brooks A.N."/>
            <person name="Brown R.H."/>
            <person name="Butlin R.K."/>
            <person name="Caggese C."/>
            <person name="Calvi B.R."/>
            <person name="Bernardo de Carvalho A."/>
            <person name="Caspi A."/>
            <person name="Castrezana S."/>
            <person name="Celniker S.E."/>
            <person name="Chang J.L."/>
            <person name="Chapple C."/>
            <person name="Chatterji S."/>
            <person name="Chinwalla A."/>
            <person name="Civetta A."/>
            <person name="Clifton S.W."/>
            <person name="Comeron J.M."/>
            <person name="Costello J.C."/>
            <person name="Coyne J.A."/>
            <person name="Daub J."/>
            <person name="David R.G."/>
            <person name="Delcher A.L."/>
            <person name="Delehaunty K."/>
            <person name="Do C.B."/>
            <person name="Ebling H."/>
            <person name="Edwards K."/>
            <person name="Eickbush T."/>
            <person name="Evans J.D."/>
            <person name="Filipski A."/>
            <person name="Findeiss S."/>
            <person name="Freyhult E."/>
            <person name="Fulton L."/>
            <person name="Fulton R."/>
            <person name="Garcia A.C."/>
            <person name="Gardiner A."/>
            <person name="Garfield D.A."/>
            <person name="Garvin B.E."/>
            <person name="Gibson G."/>
            <person name="Gilbert D."/>
            <person name="Gnerre S."/>
            <person name="Godfrey J."/>
            <person name="Good R."/>
            <person name="Gotea V."/>
            <person name="Gravely B."/>
            <person name="Greenberg A.J."/>
            <person name="Griffiths-Jones S."/>
            <person name="Gross S."/>
            <person name="Guigo R."/>
            <person name="Gustafson E.A."/>
            <person name="Haerty W."/>
            <person name="Hahn M.W."/>
            <person name="Halligan D.L."/>
            <person name="Halpern A.L."/>
            <person name="Halter G.M."/>
            <person name="Han M.V."/>
            <person name="Heger A."/>
            <person name="Hillier L."/>
            <person name="Hinrichs A.S."/>
            <person name="Holmes I."/>
            <person name="Hoskins R.A."/>
            <person name="Hubisz M.J."/>
            <person name="Hultmark D."/>
            <person name="Huntley M.A."/>
            <person name="Jaffe D.B."/>
            <person name="Jagadeeshan S."/>
            <person name="Jeck W.R."/>
            <person name="Johnson J."/>
            <person name="Jones C.D."/>
            <person name="Jordan W.C."/>
            <person name="Karpen G.H."/>
            <person name="Kataoka E."/>
            <person name="Keightley P.D."/>
            <person name="Kheradpour P."/>
            <person name="Kirkness E.F."/>
            <person name="Koerich L.B."/>
            <person name="Kristiansen K."/>
            <person name="Kudrna D."/>
            <person name="Kulathinal R.J."/>
            <person name="Kumar S."/>
            <person name="Kwok R."/>
            <person name="Lander E."/>
            <person name="Langley C.H."/>
            <person name="Lapoint R."/>
            <person name="Lazzaro B.P."/>
            <person name="Lee S.J."/>
            <person name="Levesque L."/>
            <person name="Li R."/>
            <person name="Lin C.F."/>
            <person name="Lin M.F."/>
            <person name="Lindblad-Toh K."/>
            <person name="Llopart A."/>
            <person name="Long M."/>
            <person name="Low L."/>
            <person name="Lozovsky E."/>
            <person name="Lu J."/>
            <person name="Luo M."/>
            <person name="Machado C.A."/>
            <person name="Makalowski W."/>
            <person name="Marzo M."/>
            <person name="Matsuda M."/>
            <person name="Matzkin L."/>
            <person name="McAllister B."/>
            <person name="McBride C.S."/>
            <person name="McKernan B."/>
            <person name="McKernan K."/>
            <person name="Mendez-Lago M."/>
            <person name="Minx P."/>
            <person name="Mollenhauer M.U."/>
            <person name="Montooth K."/>
            <person name="Mount S.M."/>
            <person name="Mu X."/>
            <person name="Myers E."/>
            <person name="Negre B."/>
            <person name="Newfeld S."/>
            <person name="Nielsen R."/>
            <person name="Noor M.A."/>
            <person name="O'Grady P."/>
            <person name="Pachter L."/>
            <person name="Papaceit M."/>
            <person name="Parisi M.J."/>
            <person name="Parisi M."/>
            <person name="Parts L."/>
            <person name="Pedersen J.S."/>
            <person name="Pesole G."/>
            <person name="Phillippy A.M."/>
            <person name="Ponting C.P."/>
            <person name="Pop M."/>
            <person name="Porcelli D."/>
            <person name="Powell J.R."/>
            <person name="Prohaska S."/>
            <person name="Pruitt K."/>
            <person name="Puig M."/>
            <person name="Quesneville H."/>
            <person name="Ram K.R."/>
            <person name="Rand D."/>
            <person name="Rasmussen M.D."/>
            <person name="Reed L.K."/>
            <person name="Reenan R."/>
            <person name="Reily A."/>
            <person name="Remington K.A."/>
            <person name="Rieger T.T."/>
            <person name="Ritchie M.G."/>
            <person name="Robin C."/>
            <person name="Rogers Y.H."/>
            <person name="Rohde C."/>
            <person name="Rozas J."/>
            <person name="Rubenfield M.J."/>
            <person name="Ruiz A."/>
            <person name="Russo S."/>
            <person name="Salzberg S.L."/>
            <person name="Sanchez-Gracia A."/>
            <person name="Saranga D.J."/>
            <person name="Sato H."/>
            <person name="Schaeffer S.W."/>
            <person name="Schatz M.C."/>
            <person name="Schlenke T."/>
            <person name="Schwartz R."/>
            <person name="Segarra C."/>
            <person name="Singh R.S."/>
            <person name="Sirot L."/>
            <person name="Sirota M."/>
            <person name="Sisneros N.B."/>
            <person name="Smith C.D."/>
            <person name="Smith T.F."/>
            <person name="Spieth J."/>
            <person name="Stage D.E."/>
            <person name="Stark A."/>
            <person name="Stephan W."/>
            <person name="Strausberg R.L."/>
            <person name="Strempel S."/>
            <person name="Sturgill D."/>
            <person name="Sutton G."/>
            <person name="Sutton G.G."/>
            <person name="Tao W."/>
            <person name="Teichmann S."/>
            <person name="Tobari Y.N."/>
            <person name="Tomimura Y."/>
            <person name="Tsolas J.M."/>
            <person name="Valente V.L."/>
            <person name="Venter E."/>
            <person name="Venter J.C."/>
            <person name="Vicario S."/>
            <person name="Vieira F.G."/>
            <person name="Vilella A.J."/>
            <person name="Villasante A."/>
            <person name="Walenz B."/>
            <person name="Wang J."/>
            <person name="Wasserman M."/>
            <person name="Watts T."/>
            <person name="Wilson D."/>
            <person name="Wilson R.K."/>
            <person name="Wing R.A."/>
            <person name="Wolfner M.F."/>
            <person name="Wong A."/>
            <person name="Wong G.K."/>
            <person name="Wu C.I."/>
            <person name="Wu G."/>
            <person name="Yamamoto D."/>
            <person name="Yang H.P."/>
            <person name="Yang S.P."/>
            <person name="Yorke J.A."/>
            <person name="Yoshida K."/>
            <person name="Zdobnov E."/>
            <person name="Zhang P."/>
            <person name="Zhang Y."/>
            <person name="Zimin A.V."/>
            <person name="Baldwin J."/>
            <person name="Abdouelleil A."/>
            <person name="Abdulkadir J."/>
            <person name="Abebe A."/>
            <person name="Abera B."/>
            <person name="Abreu J."/>
            <person name="Acer S.C."/>
            <person name="Aftuck L."/>
            <person name="Alexander A."/>
            <person name="An P."/>
            <person name="Anderson E."/>
            <person name="Anderson S."/>
            <person name="Arachi H."/>
            <person name="Azer M."/>
            <person name="Bachantsang P."/>
            <person name="Barry A."/>
            <person name="Bayul T."/>
            <person name="Berlin A."/>
            <person name="Bessette D."/>
            <person name="Bloom T."/>
            <person name="Blye J."/>
            <person name="Boguslavskiy L."/>
            <person name="Bonnet C."/>
            <person name="Boukhgalter B."/>
            <person name="Bourzgui I."/>
            <person name="Brown A."/>
            <person name="Cahill P."/>
            <person name="Channer S."/>
            <person name="Cheshatsang Y."/>
            <person name="Chuda L."/>
            <person name="Citroen M."/>
            <person name="Collymore A."/>
            <person name="Cooke P."/>
            <person name="Costello M."/>
            <person name="D'Aco K."/>
            <person name="Daza R."/>
            <person name="De Haan G."/>
            <person name="DeGray S."/>
            <person name="DeMaso C."/>
            <person name="Dhargay N."/>
            <person name="Dooley K."/>
            <person name="Dooley E."/>
            <person name="Doricent M."/>
            <person name="Dorje P."/>
            <person name="Dorjee K."/>
            <person name="Dupes A."/>
            <person name="Elong R."/>
            <person name="Falk J."/>
            <person name="Farina A."/>
            <person name="Faro S."/>
            <person name="Ferguson D."/>
            <person name="Fisher S."/>
            <person name="Foley C.D."/>
            <person name="Franke A."/>
            <person name="Friedrich D."/>
            <person name="Gadbois L."/>
            <person name="Gearin G."/>
            <person name="Gearin C.R."/>
            <person name="Giannoukos G."/>
            <person name="Goode T."/>
            <person name="Graham J."/>
            <person name="Grandbois E."/>
            <person name="Grewal S."/>
            <person name="Gyaltsen K."/>
            <person name="Hafez N."/>
            <person name="Hagos B."/>
            <person name="Hall J."/>
            <person name="Henson C."/>
            <person name="Hollinger A."/>
            <person name="Honan T."/>
            <person name="Huard M.D."/>
            <person name="Hughes L."/>
            <person name="Hurhula B."/>
            <person name="Husby M.E."/>
            <person name="Kamat A."/>
            <person name="Kanga B."/>
            <person name="Kashin S."/>
            <person name="Khazanovich D."/>
            <person name="Kisner P."/>
            <person name="Lance K."/>
            <person name="Lara M."/>
            <person name="Lee W."/>
            <person name="Lennon N."/>
            <person name="Letendre F."/>
            <person name="LeVine R."/>
            <person name="Lipovsky A."/>
            <person name="Liu X."/>
            <person name="Liu J."/>
            <person name="Liu S."/>
            <person name="Lokyitsang T."/>
            <person name="Lokyitsang Y."/>
            <person name="Lubonja R."/>
            <person name="Lui A."/>
            <person name="MacDonald P."/>
            <person name="Magnisalis V."/>
            <person name="Maru K."/>
            <person name="Matthews C."/>
            <person name="McCusker W."/>
            <person name="McDonough S."/>
            <person name="Mehta T."/>
            <person name="Meldrim J."/>
            <person name="Meneus L."/>
            <person name="Mihai O."/>
            <person name="Mihalev A."/>
            <person name="Mihova T."/>
            <person name="Mittelman R."/>
            <person name="Mlenga V."/>
            <person name="Montmayeur A."/>
            <person name="Mulrain L."/>
            <person name="Navidi A."/>
            <person name="Naylor J."/>
            <person name="Negash T."/>
            <person name="Nguyen T."/>
            <person name="Nguyen N."/>
            <person name="Nicol R."/>
            <person name="Norbu C."/>
            <person name="Norbu N."/>
            <person name="Novod N."/>
            <person name="O'Neill B."/>
            <person name="Osman S."/>
            <person name="Markiewicz E."/>
            <person name="Oyono O.L."/>
            <person name="Patti C."/>
            <person name="Phunkhang P."/>
            <person name="Pierre F."/>
            <person name="Priest M."/>
            <person name="Raghuraman S."/>
            <person name="Rege F."/>
            <person name="Reyes R."/>
            <person name="Rise C."/>
            <person name="Rogov P."/>
            <person name="Ross K."/>
            <person name="Ryan E."/>
            <person name="Settipalli S."/>
            <person name="Shea T."/>
            <person name="Sherpa N."/>
            <person name="Shi L."/>
            <person name="Shih D."/>
            <person name="Sparrow T."/>
            <person name="Spaulding J."/>
            <person name="Stalker J."/>
            <person name="Stange-Thomann N."/>
            <person name="Stavropoulos S."/>
            <person name="Stone C."/>
            <person name="Strader C."/>
            <person name="Tesfaye S."/>
            <person name="Thomson T."/>
            <person name="Thoulutsang Y."/>
            <person name="Thoulutsang D."/>
            <person name="Topham K."/>
            <person name="Topping I."/>
            <person name="Tsamla T."/>
            <person name="Vassiliev H."/>
            <person name="Vo A."/>
            <person name="Wangchuk T."/>
            <person name="Wangdi T."/>
            <person name="Weiand M."/>
            <person name="Wilkinson J."/>
            <person name="Wilson A."/>
            <person name="Yadav S."/>
            <person name="Young G."/>
            <person name="Yu Q."/>
            <person name="Zembek L."/>
            <person name="Zhong D."/>
            <person name="Zimmer A."/>
            <person name="Zwirko Z."/>
            <person name="Jaffe D.B."/>
            <person name="Alvarez P."/>
            <person name="Brockman W."/>
            <person name="Butler J."/>
            <person name="Chin C."/>
            <person name="Gnerre S."/>
            <person name="Grabherr M."/>
            <person name="Kleber M."/>
            <person name="Mauceli E."/>
            <person name="MacCallum I."/>
        </authorList>
    </citation>
    <scope>NUCLEOTIDE SEQUENCE [LARGE SCALE GENOMIC DNA]</scope>
    <source>
        <strain evidence="5">Tucson 14030-0811.24</strain>
    </source>
</reference>
<gene>
    <name evidence="4" type="primary">Dwil\GK11061</name>
    <name evidence="4" type="ORF">Dwil_GK11061</name>
</gene>
<dbReference type="SMR" id="B4N8B2"/>
<evidence type="ECO:0000259" key="3">
    <source>
        <dbReference type="SMART" id="SM01017"/>
    </source>
</evidence>
<dbReference type="Gene3D" id="2.60.40.640">
    <property type="match status" value="2"/>
</dbReference>
<evidence type="ECO:0000256" key="1">
    <source>
        <dbReference type="ARBA" id="ARBA00005298"/>
    </source>
</evidence>
<dbReference type="OMA" id="ITVLKMM"/>
<dbReference type="Pfam" id="PF02752">
    <property type="entry name" value="Arrestin_C"/>
    <property type="match status" value="1"/>
</dbReference>
<dbReference type="OrthoDB" id="2333384at2759"/>
<keyword evidence="5" id="KW-1185">Reference proteome</keyword>
<dbReference type="InterPro" id="IPR014756">
    <property type="entry name" value="Ig_E-set"/>
</dbReference>
<dbReference type="InterPro" id="IPR011022">
    <property type="entry name" value="Arrestin_C-like"/>
</dbReference>
<name>B4N8B2_DROWI</name>
<dbReference type="eggNOG" id="KOG3780">
    <property type="taxonomic scope" value="Eukaryota"/>
</dbReference>
<dbReference type="InterPro" id="IPR011021">
    <property type="entry name" value="Arrestin-like_N"/>
</dbReference>
<proteinExistence type="inferred from homology"/>
<evidence type="ECO:0000313" key="5">
    <source>
        <dbReference type="Proteomes" id="UP000007798"/>
    </source>
</evidence>
<dbReference type="PANTHER" id="PTHR11188">
    <property type="entry name" value="ARRESTIN DOMAIN CONTAINING PROTEIN"/>
    <property type="match status" value="1"/>
</dbReference>
<feature type="domain" description="Arrestin C-terminal-like" evidence="3">
    <location>
        <begin position="171"/>
        <end position="300"/>
    </location>
</feature>
<dbReference type="EMBL" id="CH964232">
    <property type="protein sequence ID" value="EDW81363.1"/>
    <property type="molecule type" value="Genomic_DNA"/>
</dbReference>
<dbReference type="InterPro" id="IPR050357">
    <property type="entry name" value="Arrestin_domain-protein"/>
</dbReference>
<sequence>MVVTCEISFDNNRYGTFYAGQLVEGCVTLKSDKPKEVEAIVVKVVGYSLTKWSERQLTSNKLFAGREDYLSTIVYLVGSEENNNRHIIEAGVHTYNFACQLPYQCPSSFEGRYGCIRYLVKVLLVRPWKYNQAYTHGFTVLKLMDLNFETPQLRVATHSEGYRTFCCGPCKTDPLKMELHLPQAGYVPGQRIPVTVTVINNTHLAVSELRLCLVMLVRYYSIKPEHSRVERIIISRAKGDSVLRQCTRSITLHMDVPATPPTCLEHLIQIAYHLEVEAMVKSLREQQLMIMPLTIGTIPLAVSGIVVQQPPRRSAHYEAAGPASGQRTTDELPMVTSIATIPNGLTPSSADIAPPKYEESKFTVRGNINEEELYAFGKNEFAPLYPVYSIPNPPPVLSSNSRNIGYINQSFN</sequence>
<dbReference type="HOGENOM" id="CLU_039221_0_1_1"/>
<dbReference type="InParanoid" id="B4N8B2"/>
<dbReference type="AlphaFoldDB" id="B4N8B2"/>
<dbReference type="Pfam" id="PF00339">
    <property type="entry name" value="Arrestin_N"/>
    <property type="match status" value="1"/>
</dbReference>
<organism evidence="4 5">
    <name type="scientific">Drosophila willistoni</name>
    <name type="common">Fruit fly</name>
    <dbReference type="NCBI Taxonomy" id="7260"/>
    <lineage>
        <taxon>Eukaryota</taxon>
        <taxon>Metazoa</taxon>
        <taxon>Ecdysozoa</taxon>
        <taxon>Arthropoda</taxon>
        <taxon>Hexapoda</taxon>
        <taxon>Insecta</taxon>
        <taxon>Pterygota</taxon>
        <taxon>Neoptera</taxon>
        <taxon>Endopterygota</taxon>
        <taxon>Diptera</taxon>
        <taxon>Brachycera</taxon>
        <taxon>Muscomorpha</taxon>
        <taxon>Ephydroidea</taxon>
        <taxon>Drosophilidae</taxon>
        <taxon>Drosophila</taxon>
        <taxon>Sophophora</taxon>
    </lineage>
</organism>
<dbReference type="Proteomes" id="UP000007798">
    <property type="component" value="Unassembled WGS sequence"/>
</dbReference>
<dbReference type="FunCoup" id="B4N8B2">
    <property type="interactions" value="66"/>
</dbReference>
<dbReference type="GO" id="GO:0005737">
    <property type="term" value="C:cytoplasm"/>
    <property type="evidence" value="ECO:0007669"/>
    <property type="project" value="TreeGrafter"/>
</dbReference>
<dbReference type="KEGG" id="dwi:6647801"/>